<protein>
    <recommendedName>
        <fullName evidence="1">Stage 0 sporulation protein A homolog</fullName>
    </recommendedName>
</protein>
<dbReference type="Pfam" id="PF00486">
    <property type="entry name" value="Trans_reg_C"/>
    <property type="match status" value="1"/>
</dbReference>
<dbReference type="InterPro" id="IPR001867">
    <property type="entry name" value="OmpR/PhoB-type_DNA-bd"/>
</dbReference>
<reference evidence="16 17" key="2">
    <citation type="submission" date="2018-08" db="EMBL/GenBank/DDBJ databases">
        <title>A genome reference for cultivated species of the human gut microbiota.</title>
        <authorList>
            <person name="Zou Y."/>
            <person name="Xue W."/>
            <person name="Luo G."/>
        </authorList>
    </citation>
    <scope>NUCLEOTIDE SEQUENCE [LARGE SCALE GENOMIC DNA]</scope>
    <source>
        <strain evidence="13 16">AF14-23</strain>
        <strain evidence="14 17">AM27-32LB</strain>
    </source>
</reference>
<dbReference type="PROSITE" id="PS51755">
    <property type="entry name" value="OMPR_PHOB"/>
    <property type="match status" value="1"/>
</dbReference>
<feature type="DNA-binding region" description="OmpR/PhoB-type" evidence="9">
    <location>
        <begin position="125"/>
        <end position="221"/>
    </location>
</feature>
<dbReference type="Pfam" id="PF00072">
    <property type="entry name" value="Response_reg"/>
    <property type="match status" value="1"/>
</dbReference>
<evidence type="ECO:0000313" key="14">
    <source>
        <dbReference type="EMBL" id="RHE68962.1"/>
    </source>
</evidence>
<evidence type="ECO:0000256" key="5">
    <source>
        <dbReference type="ARBA" id="ARBA00023125"/>
    </source>
</evidence>
<keyword evidence="5 9" id="KW-0238">DNA-binding</keyword>
<comment type="function">
    <text evidence="7">May play the central regulatory role in sporulation. It may be an element of the effector pathway responsible for the activation of sporulation genes in response to nutritional stress. Spo0A may act in concert with spo0H (a sigma factor) to control the expression of some genes that are critical to the sporulation process.</text>
</comment>
<keyword evidence="2 8" id="KW-0597">Phosphoprotein</keyword>
<evidence type="ECO:0000256" key="3">
    <source>
        <dbReference type="ARBA" id="ARBA00023012"/>
    </source>
</evidence>
<evidence type="ECO:0000256" key="9">
    <source>
        <dbReference type="PROSITE-ProRule" id="PRU01091"/>
    </source>
</evidence>
<proteinExistence type="predicted"/>
<dbReference type="InterPro" id="IPR036388">
    <property type="entry name" value="WH-like_DNA-bd_sf"/>
</dbReference>
<evidence type="ECO:0000256" key="6">
    <source>
        <dbReference type="ARBA" id="ARBA00023163"/>
    </source>
</evidence>
<dbReference type="AlphaFoldDB" id="A0A173Y9M2"/>
<evidence type="ECO:0000313" key="12">
    <source>
        <dbReference type="EMBL" id="CUN60584.1"/>
    </source>
</evidence>
<dbReference type="InterPro" id="IPR001789">
    <property type="entry name" value="Sig_transdc_resp-reg_receiver"/>
</dbReference>
<dbReference type="GO" id="GO:0032993">
    <property type="term" value="C:protein-DNA complex"/>
    <property type="evidence" value="ECO:0007669"/>
    <property type="project" value="TreeGrafter"/>
</dbReference>
<dbReference type="FunFam" id="1.10.10.10:FF:000018">
    <property type="entry name" value="DNA-binding response regulator ResD"/>
    <property type="match status" value="1"/>
</dbReference>
<dbReference type="EMBL" id="CYZP01000004">
    <property type="protein sequence ID" value="CUN60584.1"/>
    <property type="molecule type" value="Genomic_DNA"/>
</dbReference>
<dbReference type="GO" id="GO:0006355">
    <property type="term" value="P:regulation of DNA-templated transcription"/>
    <property type="evidence" value="ECO:0007669"/>
    <property type="project" value="InterPro"/>
</dbReference>
<dbReference type="EMBL" id="QSKO01000049">
    <property type="protein sequence ID" value="RHE68962.1"/>
    <property type="molecule type" value="Genomic_DNA"/>
</dbReference>
<keyword evidence="3" id="KW-0902">Two-component regulatory system</keyword>
<evidence type="ECO:0000256" key="1">
    <source>
        <dbReference type="ARBA" id="ARBA00018672"/>
    </source>
</evidence>
<dbReference type="SUPFAM" id="SSF52172">
    <property type="entry name" value="CheY-like"/>
    <property type="match status" value="1"/>
</dbReference>
<dbReference type="GO" id="GO:0000156">
    <property type="term" value="F:phosphorelay response regulator activity"/>
    <property type="evidence" value="ECO:0007669"/>
    <property type="project" value="TreeGrafter"/>
</dbReference>
<accession>A0A173Y9M2</accession>
<evidence type="ECO:0000259" key="10">
    <source>
        <dbReference type="PROSITE" id="PS50110"/>
    </source>
</evidence>
<evidence type="ECO:0000259" key="11">
    <source>
        <dbReference type="PROSITE" id="PS51755"/>
    </source>
</evidence>
<evidence type="ECO:0000313" key="17">
    <source>
        <dbReference type="Proteomes" id="UP000283928"/>
    </source>
</evidence>
<dbReference type="GO" id="GO:0005829">
    <property type="term" value="C:cytosol"/>
    <property type="evidence" value="ECO:0007669"/>
    <property type="project" value="TreeGrafter"/>
</dbReference>
<name>A0A173Y9M2_9FIRM</name>
<dbReference type="PROSITE" id="PS50110">
    <property type="entry name" value="RESPONSE_REGULATORY"/>
    <property type="match status" value="1"/>
</dbReference>
<dbReference type="SMART" id="SM00862">
    <property type="entry name" value="Trans_reg_C"/>
    <property type="match status" value="1"/>
</dbReference>
<evidence type="ECO:0000256" key="2">
    <source>
        <dbReference type="ARBA" id="ARBA00022553"/>
    </source>
</evidence>
<dbReference type="SMART" id="SM00448">
    <property type="entry name" value="REC"/>
    <property type="match status" value="1"/>
</dbReference>
<dbReference type="InterPro" id="IPR039420">
    <property type="entry name" value="WalR-like"/>
</dbReference>
<evidence type="ECO:0000256" key="7">
    <source>
        <dbReference type="ARBA" id="ARBA00024867"/>
    </source>
</evidence>
<dbReference type="PANTHER" id="PTHR48111:SF2">
    <property type="entry name" value="RESPONSE REGULATOR SAER"/>
    <property type="match status" value="1"/>
</dbReference>
<dbReference type="PANTHER" id="PTHR48111">
    <property type="entry name" value="REGULATOR OF RPOS"/>
    <property type="match status" value="1"/>
</dbReference>
<reference evidence="12 15" key="1">
    <citation type="submission" date="2015-09" db="EMBL/GenBank/DDBJ databases">
        <authorList>
            <consortium name="Pathogen Informatics"/>
        </authorList>
    </citation>
    <scope>NUCLEOTIDE SEQUENCE [LARGE SCALE GENOMIC DNA]</scope>
    <source>
        <strain evidence="12 15">2789STDY5834861</strain>
    </source>
</reference>
<evidence type="ECO:0000256" key="8">
    <source>
        <dbReference type="PROSITE-ProRule" id="PRU00169"/>
    </source>
</evidence>
<dbReference type="Proteomes" id="UP000095645">
    <property type="component" value="Unassembled WGS sequence"/>
</dbReference>
<feature type="modified residue" description="4-aspartylphosphate" evidence="8">
    <location>
        <position position="52"/>
    </location>
</feature>
<dbReference type="GO" id="GO:0000976">
    <property type="term" value="F:transcription cis-regulatory region binding"/>
    <property type="evidence" value="ECO:0007669"/>
    <property type="project" value="TreeGrafter"/>
</dbReference>
<sequence length="221" mass="25443">MNNVLIIEDDKEICVMIKDHLEKYNYQVFFTLTGANAIERIKELSPDLIILDLMLPFISGDELIRNIRKFSDVPVIVVSAKSLTFNKVELLRLGADDYLTKPFDLDELLARIERNLLRSQKDTPNLCLTFGELSINTSSKIVTVADEIIVLTAKEYQLVELLAKYPDKVFSKQNLYESIWQEPFARDNDVINTHISNLRKKLKGEGCRIKTIWGLGYRFAK</sequence>
<dbReference type="EMBL" id="QRZI01000004">
    <property type="protein sequence ID" value="RGV64623.1"/>
    <property type="molecule type" value="Genomic_DNA"/>
</dbReference>
<keyword evidence="6" id="KW-0804">Transcription</keyword>
<dbReference type="CDD" id="cd00383">
    <property type="entry name" value="trans_reg_C"/>
    <property type="match status" value="1"/>
</dbReference>
<dbReference type="InterPro" id="IPR011006">
    <property type="entry name" value="CheY-like_superfamily"/>
</dbReference>
<evidence type="ECO:0000313" key="16">
    <source>
        <dbReference type="Proteomes" id="UP000265828"/>
    </source>
</evidence>
<gene>
    <name evidence="12" type="primary">yycF_3</name>
    <name evidence="14" type="ORF">DW723_17480</name>
    <name evidence="13" type="ORF">DWW07_07190</name>
    <name evidence="12" type="ORF">ERS852476_00580</name>
</gene>
<evidence type="ECO:0000313" key="13">
    <source>
        <dbReference type="EMBL" id="RGV64623.1"/>
    </source>
</evidence>
<dbReference type="Gene3D" id="1.10.10.10">
    <property type="entry name" value="Winged helix-like DNA-binding domain superfamily/Winged helix DNA-binding domain"/>
    <property type="match status" value="1"/>
</dbReference>
<dbReference type="CDD" id="cd17574">
    <property type="entry name" value="REC_OmpR"/>
    <property type="match status" value="1"/>
</dbReference>
<evidence type="ECO:0000256" key="4">
    <source>
        <dbReference type="ARBA" id="ARBA00023015"/>
    </source>
</evidence>
<dbReference type="Gene3D" id="3.40.50.2300">
    <property type="match status" value="1"/>
</dbReference>
<dbReference type="RefSeq" id="WP_014081151.1">
    <property type="nucleotide sequence ID" value="NZ_CYZP01000004.1"/>
</dbReference>
<keyword evidence="4" id="KW-0805">Transcription regulation</keyword>
<evidence type="ECO:0000313" key="15">
    <source>
        <dbReference type="Proteomes" id="UP000095645"/>
    </source>
</evidence>
<dbReference type="Gene3D" id="6.10.250.690">
    <property type="match status" value="1"/>
</dbReference>
<feature type="domain" description="OmpR/PhoB-type" evidence="11">
    <location>
        <begin position="125"/>
        <end position="221"/>
    </location>
</feature>
<dbReference type="Proteomes" id="UP000283928">
    <property type="component" value="Unassembled WGS sequence"/>
</dbReference>
<organism evidence="12 15">
    <name type="scientific">Blautia obeum</name>
    <dbReference type="NCBI Taxonomy" id="40520"/>
    <lineage>
        <taxon>Bacteria</taxon>
        <taxon>Bacillati</taxon>
        <taxon>Bacillota</taxon>
        <taxon>Clostridia</taxon>
        <taxon>Lachnospirales</taxon>
        <taxon>Lachnospiraceae</taxon>
        <taxon>Blautia</taxon>
    </lineage>
</organism>
<feature type="domain" description="Response regulatory" evidence="10">
    <location>
        <begin position="3"/>
        <end position="116"/>
    </location>
</feature>
<dbReference type="GeneID" id="79857351"/>
<dbReference type="Proteomes" id="UP000265828">
    <property type="component" value="Unassembled WGS sequence"/>
</dbReference>